<evidence type="ECO:0000313" key="1">
    <source>
        <dbReference type="EMBL" id="PTQ69346.1"/>
    </source>
</evidence>
<reference evidence="1 2" key="1">
    <citation type="submission" date="2018-04" db="EMBL/GenBank/DDBJ databases">
        <title>Active sludge and wastewater microbial communities from Klosterneuburg, Austria.</title>
        <authorList>
            <person name="Wagner M."/>
        </authorList>
    </citation>
    <scope>NUCLEOTIDE SEQUENCE [LARGE SCALE GENOMIC DNA]</scope>
    <source>
        <strain evidence="1 2">Nm49</strain>
    </source>
</reference>
<proteinExistence type="predicted"/>
<dbReference type="AlphaFoldDB" id="A0A2T5HCN8"/>
<evidence type="ECO:0000313" key="2">
    <source>
        <dbReference type="Proteomes" id="UP000244128"/>
    </source>
</evidence>
<sequence>MIVYHFISSEFALKALRDRRLKIARINKLNDPLEFCAADFADADTRIKLETFKNQSNERYGVICFCENYHDPVLWSHYADSHRGVVLVFEIPADIAIRINYQPERFKLEVNAAIQRGSFTESDLTQLISTKFSSWQYESEVRIMCRLNDHFCQIDSKGIKVYFESLSLESYGVDALKLIGLIRGVRCDLKPADIASELLAVDTLPVQDARLDVSSFQIVAGETYPVNGVRSFSACCFRV</sequence>
<evidence type="ECO:0008006" key="3">
    <source>
        <dbReference type="Google" id="ProtNLM"/>
    </source>
</evidence>
<dbReference type="EMBL" id="QAOI01000035">
    <property type="protein sequence ID" value="PTQ69346.1"/>
    <property type="molecule type" value="Genomic_DNA"/>
</dbReference>
<protein>
    <recommendedName>
        <fullName evidence="3">DUF2971 domain-containing protein</fullName>
    </recommendedName>
</protein>
<name>A0A2T5HCN8_9PROT</name>
<comment type="caution">
    <text evidence="1">The sequence shown here is derived from an EMBL/GenBank/DDBJ whole genome shotgun (WGS) entry which is preliminary data.</text>
</comment>
<dbReference type="Proteomes" id="UP000244128">
    <property type="component" value="Unassembled WGS sequence"/>
</dbReference>
<gene>
    <name evidence="1" type="ORF">C8R26_1359</name>
</gene>
<dbReference type="RefSeq" id="WP_107804347.1">
    <property type="nucleotide sequence ID" value="NZ_QAOI01000035.1"/>
</dbReference>
<organism evidence="1 2">
    <name type="scientific">Nitrosomonas oligotropha</name>
    <dbReference type="NCBI Taxonomy" id="42354"/>
    <lineage>
        <taxon>Bacteria</taxon>
        <taxon>Pseudomonadati</taxon>
        <taxon>Pseudomonadota</taxon>
        <taxon>Betaproteobacteria</taxon>
        <taxon>Nitrosomonadales</taxon>
        <taxon>Nitrosomonadaceae</taxon>
        <taxon>Nitrosomonas</taxon>
    </lineage>
</organism>
<accession>A0A2T5HCN8</accession>